<reference evidence="4" key="2">
    <citation type="submission" date="2020-04" db="EMBL/GenBank/DDBJ databases">
        <authorList>
            <consortium name="NCBI Genome Project"/>
        </authorList>
    </citation>
    <scope>NUCLEOTIDE SEQUENCE</scope>
    <source>
        <strain evidence="4">CBS 304.34</strain>
    </source>
</reference>
<proteinExistence type="predicted"/>
<protein>
    <submittedName>
        <fullName evidence="2 4">Uncharacterized protein</fullName>
    </submittedName>
</protein>
<dbReference type="EMBL" id="MU003701">
    <property type="protein sequence ID" value="KAF2809770.1"/>
    <property type="molecule type" value="Genomic_DNA"/>
</dbReference>
<feature type="non-terminal residue" evidence="2">
    <location>
        <position position="1"/>
    </location>
</feature>
<keyword evidence="3" id="KW-1185">Reference proteome</keyword>
<evidence type="ECO:0000313" key="2">
    <source>
        <dbReference type="EMBL" id="KAF2809770.1"/>
    </source>
</evidence>
<sequence>STPRSLSSPFQGSLPSSRPAHASSHAPSHGSRPCFRARELEFQPCQAPLQAASLSVPGTPPSSTPGDVSRPSLLFILQSAASLLRKFLQAHRHIPPPSTDRSRASAPAPAPLASHNTTHPGLKHRQLTTSLPRDISLDPSQNLLFAHFRPLGLELRCVLRAVPADDRTQGTTTPYYDDAVYGSRKTPFLSCLATPRRLVRSLKIGLPIFARSASAVRLSYAAWRISSQSCRLLCGFFSPR</sequence>
<name>A0A6A6YLU7_9PEZI</name>
<reference evidence="2 4" key="1">
    <citation type="journal article" date="2020" name="Stud. Mycol.">
        <title>101 Dothideomycetes genomes: a test case for predicting lifestyles and emergence of pathogens.</title>
        <authorList>
            <person name="Haridas S."/>
            <person name="Albert R."/>
            <person name="Binder M."/>
            <person name="Bloem J."/>
            <person name="Labutti K."/>
            <person name="Salamov A."/>
            <person name="Andreopoulos B."/>
            <person name="Baker S."/>
            <person name="Barry K."/>
            <person name="Bills G."/>
            <person name="Bluhm B."/>
            <person name="Cannon C."/>
            <person name="Castanera R."/>
            <person name="Culley D."/>
            <person name="Daum C."/>
            <person name="Ezra D."/>
            <person name="Gonzalez J."/>
            <person name="Henrissat B."/>
            <person name="Kuo A."/>
            <person name="Liang C."/>
            <person name="Lipzen A."/>
            <person name="Lutzoni F."/>
            <person name="Magnuson J."/>
            <person name="Mondo S."/>
            <person name="Nolan M."/>
            <person name="Ohm R."/>
            <person name="Pangilinan J."/>
            <person name="Park H.-J."/>
            <person name="Ramirez L."/>
            <person name="Alfaro M."/>
            <person name="Sun H."/>
            <person name="Tritt A."/>
            <person name="Yoshinaga Y."/>
            <person name="Zwiers L.-H."/>
            <person name="Turgeon B."/>
            <person name="Goodwin S."/>
            <person name="Spatafora J."/>
            <person name="Crous P."/>
            <person name="Grigoriev I."/>
        </authorList>
    </citation>
    <scope>NUCLEOTIDE SEQUENCE</scope>
    <source>
        <strain evidence="2 4">CBS 304.34</strain>
    </source>
</reference>
<dbReference type="RefSeq" id="XP_033576734.1">
    <property type="nucleotide sequence ID" value="XM_033726479.1"/>
</dbReference>
<evidence type="ECO:0000256" key="1">
    <source>
        <dbReference type="SAM" id="MobiDB-lite"/>
    </source>
</evidence>
<gene>
    <name evidence="2 4" type="ORF">BDZ99DRAFT_532422</name>
</gene>
<feature type="compositionally biased region" description="Low complexity" evidence="1">
    <location>
        <begin position="104"/>
        <end position="114"/>
    </location>
</feature>
<feature type="compositionally biased region" description="Low complexity" evidence="1">
    <location>
        <begin position="13"/>
        <end position="31"/>
    </location>
</feature>
<reference evidence="4" key="3">
    <citation type="submission" date="2025-04" db="UniProtKB">
        <authorList>
            <consortium name="RefSeq"/>
        </authorList>
    </citation>
    <scope>IDENTIFICATION</scope>
    <source>
        <strain evidence="4">CBS 304.34</strain>
    </source>
</reference>
<evidence type="ECO:0000313" key="3">
    <source>
        <dbReference type="Proteomes" id="UP000504636"/>
    </source>
</evidence>
<feature type="compositionally biased region" description="Polar residues" evidence="1">
    <location>
        <begin position="1"/>
        <end position="11"/>
    </location>
</feature>
<feature type="region of interest" description="Disordered" evidence="1">
    <location>
        <begin position="1"/>
        <end position="37"/>
    </location>
</feature>
<dbReference type="AlphaFoldDB" id="A0A6A6YLU7"/>
<dbReference type="Proteomes" id="UP000504636">
    <property type="component" value="Unplaced"/>
</dbReference>
<dbReference type="GeneID" id="54467372"/>
<evidence type="ECO:0000313" key="4">
    <source>
        <dbReference type="RefSeq" id="XP_033576734.1"/>
    </source>
</evidence>
<feature type="region of interest" description="Disordered" evidence="1">
    <location>
        <begin position="93"/>
        <end position="123"/>
    </location>
</feature>
<organism evidence="2">
    <name type="scientific">Mytilinidion resinicola</name>
    <dbReference type="NCBI Taxonomy" id="574789"/>
    <lineage>
        <taxon>Eukaryota</taxon>
        <taxon>Fungi</taxon>
        <taxon>Dikarya</taxon>
        <taxon>Ascomycota</taxon>
        <taxon>Pezizomycotina</taxon>
        <taxon>Dothideomycetes</taxon>
        <taxon>Pleosporomycetidae</taxon>
        <taxon>Mytilinidiales</taxon>
        <taxon>Mytilinidiaceae</taxon>
        <taxon>Mytilinidion</taxon>
    </lineage>
</organism>
<accession>A0A6A6YLU7</accession>